<dbReference type="Pfam" id="PF00884">
    <property type="entry name" value="Sulfatase"/>
    <property type="match status" value="1"/>
</dbReference>
<dbReference type="InterPro" id="IPR017850">
    <property type="entry name" value="Alkaline_phosphatase_core_sf"/>
</dbReference>
<keyword evidence="3" id="KW-0808">Transferase</keyword>
<feature type="transmembrane region" description="Helical" evidence="1">
    <location>
        <begin position="142"/>
        <end position="163"/>
    </location>
</feature>
<dbReference type="InterPro" id="IPR052701">
    <property type="entry name" value="GAG_Ulvan_Degrading_Sulfatases"/>
</dbReference>
<evidence type="ECO:0000259" key="2">
    <source>
        <dbReference type="Pfam" id="PF00884"/>
    </source>
</evidence>
<feature type="transmembrane region" description="Helical" evidence="1">
    <location>
        <begin position="68"/>
        <end position="85"/>
    </location>
</feature>
<organism evidence="3 4">
    <name type="scientific">Thalassovita mangrovi</name>
    <dbReference type="NCBI Taxonomy" id="2692236"/>
    <lineage>
        <taxon>Bacteria</taxon>
        <taxon>Pseudomonadati</taxon>
        <taxon>Pseudomonadota</taxon>
        <taxon>Alphaproteobacteria</taxon>
        <taxon>Rhodobacterales</taxon>
        <taxon>Roseobacteraceae</taxon>
        <taxon>Thalassovita</taxon>
    </lineage>
</organism>
<dbReference type="Gene3D" id="2.60.60.40">
    <property type="match status" value="1"/>
</dbReference>
<comment type="caution">
    <text evidence="3">The sequence shown here is derived from an EMBL/GenBank/DDBJ whole genome shotgun (WGS) entry which is preliminary data.</text>
</comment>
<feature type="transmembrane region" description="Helical" evidence="1">
    <location>
        <begin position="97"/>
        <end position="122"/>
    </location>
</feature>
<keyword evidence="4" id="KW-1185">Reference proteome</keyword>
<proteinExistence type="predicted"/>
<feature type="transmembrane region" description="Helical" evidence="1">
    <location>
        <begin position="24"/>
        <end position="43"/>
    </location>
</feature>
<name>A0A6L8LJX0_9RHOB</name>
<dbReference type="AlphaFoldDB" id="A0A6L8LJX0"/>
<sequence length="795" mass="86012">MTGGMDGEDAMDNMTGADGRKLRFVLWGGAILGLILAVARAIALRDGIAEARLGDAISLMVRGLGQDWLIVLVLTLVFAALVRAFEAGFWGRLFAGLFAVLAVLVMAAGLANLVALHMLGAPLTMEWLAYSDLDNSDVALDYLRGLVTPQVVVVGVIAIGALLGGAQYLSRRPQLGAPVMLLGLMAFAVITGFAQQGRPMTVAAARLENPIVAFTASLKGEGGLDGLMAGDWGRQEMPFGPADPLPHPDAPAKPIRNAIIFAYESTPAKQVQGWGGTQPVTPHLAASLKHALAFDRAYAHVPASNYFLVSIFTAIAPELSPVSMLSSWPDLDATFLPEVMGLNGLRTAFFNSSDNRFQNTEGLVRATGFDQVGDYRDWDCETGVYEFESVTDKYLNTSSDLCTIDEIVKWIEQRPDDPFFVAFRTGMTHYPYFPGENPQDYVEDESRNNYLNALRVGDEAFGKLMAYLDETGLAEETLVVVLGDHGEAFGEHGTYVHAAGINEENVHIPLALVNPQLFDGSRSDLIVGISDIAPTIADLLGFPIPSSWQGKSVFAENRKNGVLFFSPWNGFLVGYREEDEKFIYNGHTGEAALYDLASDPEERTNLAKADPKAAQAARDKLGAVVAAHSKYIDWLLSQAGARKLAKADASVIEITATGTSYKSPPEGWVMLDGENVGGFKVTSAPSNADHAISRDEIDAAVTTFKMPVSAGSCPRRIEVYFLNDEWEGEGQTGDTDLYIRSVSFAGTTYYFNRFSSTEEGTGKVSGDYFHLWRKGGLKIDLDLDQDCLSAELADN</sequence>
<dbReference type="GO" id="GO:0016740">
    <property type="term" value="F:transferase activity"/>
    <property type="evidence" value="ECO:0007669"/>
    <property type="project" value="UniProtKB-KW"/>
</dbReference>
<reference evidence="3 4" key="1">
    <citation type="submission" date="2020-01" db="EMBL/GenBank/DDBJ databases">
        <authorList>
            <person name="Chen S."/>
        </authorList>
    </citation>
    <scope>NUCLEOTIDE SEQUENCE [LARGE SCALE GENOMIC DNA]</scope>
    <source>
        <strain evidence="3 4">GS-10</strain>
    </source>
</reference>
<dbReference type="SUPFAM" id="SSF53649">
    <property type="entry name" value="Alkaline phosphatase-like"/>
    <property type="match status" value="1"/>
</dbReference>
<dbReference type="InterPro" id="IPR000917">
    <property type="entry name" value="Sulfatase_N"/>
</dbReference>
<dbReference type="PANTHER" id="PTHR43751">
    <property type="entry name" value="SULFATASE"/>
    <property type="match status" value="1"/>
</dbReference>
<dbReference type="GO" id="GO:0016787">
    <property type="term" value="F:hydrolase activity"/>
    <property type="evidence" value="ECO:0007669"/>
    <property type="project" value="UniProtKB-KW"/>
</dbReference>
<evidence type="ECO:0000313" key="3">
    <source>
        <dbReference type="EMBL" id="MYM55933.1"/>
    </source>
</evidence>
<keyword evidence="3" id="KW-0378">Hydrolase</keyword>
<dbReference type="EMBL" id="WWEN01000004">
    <property type="protein sequence ID" value="MYM55933.1"/>
    <property type="molecule type" value="Genomic_DNA"/>
</dbReference>
<evidence type="ECO:0000256" key="1">
    <source>
        <dbReference type="SAM" id="Phobius"/>
    </source>
</evidence>
<dbReference type="Gene3D" id="3.40.720.10">
    <property type="entry name" value="Alkaline Phosphatase, subunit A"/>
    <property type="match status" value="1"/>
</dbReference>
<gene>
    <name evidence="3" type="ORF">GR167_11520</name>
</gene>
<dbReference type="Proteomes" id="UP000479043">
    <property type="component" value="Unassembled WGS sequence"/>
</dbReference>
<keyword evidence="1" id="KW-1133">Transmembrane helix</keyword>
<accession>A0A6L8LJX0</accession>
<feature type="transmembrane region" description="Helical" evidence="1">
    <location>
        <begin position="175"/>
        <end position="194"/>
    </location>
</feature>
<feature type="domain" description="Sulfatase N-terminal" evidence="2">
    <location>
        <begin position="257"/>
        <end position="541"/>
    </location>
</feature>
<dbReference type="PANTHER" id="PTHR43751:SF3">
    <property type="entry name" value="SULFATASE N-TERMINAL DOMAIN-CONTAINING PROTEIN"/>
    <property type="match status" value="1"/>
</dbReference>
<evidence type="ECO:0000313" key="4">
    <source>
        <dbReference type="Proteomes" id="UP000479043"/>
    </source>
</evidence>
<keyword evidence="1" id="KW-0472">Membrane</keyword>
<protein>
    <submittedName>
        <fullName evidence="3">Sulfatase-like hydrolase/transferase</fullName>
    </submittedName>
</protein>
<keyword evidence="1" id="KW-0812">Transmembrane</keyword>